<evidence type="ECO:0000256" key="4">
    <source>
        <dbReference type="ARBA" id="ARBA00022679"/>
    </source>
</evidence>
<feature type="transmembrane region" description="Helical" evidence="8">
    <location>
        <begin position="143"/>
        <end position="161"/>
    </location>
</feature>
<dbReference type="Proteomes" id="UP000826651">
    <property type="component" value="Unassembled WGS sequence"/>
</dbReference>
<keyword evidence="5 8" id="KW-0812">Transmembrane</keyword>
<evidence type="ECO:0000256" key="1">
    <source>
        <dbReference type="ARBA" id="ARBA00004651"/>
    </source>
</evidence>
<dbReference type="PANTHER" id="PTHR33908:SF11">
    <property type="entry name" value="MEMBRANE PROTEIN"/>
    <property type="match status" value="1"/>
</dbReference>
<evidence type="ECO:0000256" key="5">
    <source>
        <dbReference type="ARBA" id="ARBA00022692"/>
    </source>
</evidence>
<organism evidence="9 10">
    <name type="scientific">Occultella gossypii</name>
    <dbReference type="NCBI Taxonomy" id="2800820"/>
    <lineage>
        <taxon>Bacteria</taxon>
        <taxon>Bacillati</taxon>
        <taxon>Actinomycetota</taxon>
        <taxon>Actinomycetes</taxon>
        <taxon>Micrococcales</taxon>
        <taxon>Ruaniaceae</taxon>
        <taxon>Occultella</taxon>
    </lineage>
</organism>
<keyword evidence="7 8" id="KW-0472">Membrane</keyword>
<keyword evidence="10" id="KW-1185">Reference proteome</keyword>
<keyword evidence="4" id="KW-0808">Transferase</keyword>
<evidence type="ECO:0000313" key="9">
    <source>
        <dbReference type="EMBL" id="MBZ2196413.1"/>
    </source>
</evidence>
<evidence type="ECO:0000256" key="3">
    <source>
        <dbReference type="ARBA" id="ARBA00022676"/>
    </source>
</evidence>
<evidence type="ECO:0000256" key="8">
    <source>
        <dbReference type="SAM" id="Phobius"/>
    </source>
</evidence>
<accession>A0ABS7S7S9</accession>
<dbReference type="RefSeq" id="WP_223405255.1">
    <property type="nucleotide sequence ID" value="NZ_JAGSHT010000010.1"/>
</dbReference>
<feature type="transmembrane region" description="Helical" evidence="8">
    <location>
        <begin position="435"/>
        <end position="457"/>
    </location>
</feature>
<name>A0ABS7S7S9_9MICO</name>
<feature type="transmembrane region" description="Helical" evidence="8">
    <location>
        <begin position="205"/>
        <end position="229"/>
    </location>
</feature>
<evidence type="ECO:0000256" key="6">
    <source>
        <dbReference type="ARBA" id="ARBA00022989"/>
    </source>
</evidence>
<feature type="transmembrane region" description="Helical" evidence="8">
    <location>
        <begin position="241"/>
        <end position="261"/>
    </location>
</feature>
<feature type="transmembrane region" description="Helical" evidence="8">
    <location>
        <begin position="404"/>
        <end position="423"/>
    </location>
</feature>
<feature type="transmembrane region" description="Helical" evidence="8">
    <location>
        <begin position="88"/>
        <end position="105"/>
    </location>
</feature>
<reference evidence="9 10" key="1">
    <citation type="submission" date="2021-04" db="EMBL/GenBank/DDBJ databases">
        <title>Ruania sp. nov., isolated from sandy soil of mangrove forest.</title>
        <authorList>
            <person name="Ge X."/>
            <person name="Huang R."/>
            <person name="Liu W."/>
        </authorList>
    </citation>
    <scope>NUCLEOTIDE SEQUENCE [LARGE SCALE GENOMIC DNA]</scope>
    <source>
        <strain evidence="9 10">N2-46</strain>
    </source>
</reference>
<evidence type="ECO:0000313" key="10">
    <source>
        <dbReference type="Proteomes" id="UP000826651"/>
    </source>
</evidence>
<feature type="transmembrane region" description="Helical" evidence="8">
    <location>
        <begin position="377"/>
        <end position="397"/>
    </location>
</feature>
<feature type="transmembrane region" description="Helical" evidence="8">
    <location>
        <begin position="347"/>
        <end position="365"/>
    </location>
</feature>
<dbReference type="PANTHER" id="PTHR33908">
    <property type="entry name" value="MANNOSYLTRANSFERASE YKCB-RELATED"/>
    <property type="match status" value="1"/>
</dbReference>
<keyword evidence="2" id="KW-1003">Cell membrane</keyword>
<feature type="transmembrane region" description="Helical" evidence="8">
    <location>
        <begin position="112"/>
        <end position="131"/>
    </location>
</feature>
<keyword evidence="6 8" id="KW-1133">Transmembrane helix</keyword>
<proteinExistence type="predicted"/>
<protein>
    <recommendedName>
        <fullName evidence="11">DUF2029 domain-containing protein</fullName>
    </recommendedName>
</protein>
<comment type="subcellular location">
    <subcellularLocation>
        <location evidence="1">Cell membrane</location>
        <topology evidence="1">Multi-pass membrane protein</topology>
    </subcellularLocation>
</comment>
<evidence type="ECO:0000256" key="2">
    <source>
        <dbReference type="ARBA" id="ARBA00022475"/>
    </source>
</evidence>
<keyword evidence="3" id="KW-0328">Glycosyltransferase</keyword>
<gene>
    <name evidence="9" type="ORF">KCQ71_09640</name>
</gene>
<evidence type="ECO:0008006" key="11">
    <source>
        <dbReference type="Google" id="ProtNLM"/>
    </source>
</evidence>
<evidence type="ECO:0000256" key="7">
    <source>
        <dbReference type="ARBA" id="ARBA00023136"/>
    </source>
</evidence>
<dbReference type="InterPro" id="IPR050297">
    <property type="entry name" value="LipidA_mod_glycosyltrf_83"/>
</dbReference>
<comment type="caution">
    <text evidence="9">The sequence shown here is derived from an EMBL/GenBank/DDBJ whole genome shotgun (WGS) entry which is preliminary data.</text>
</comment>
<feature type="transmembrane region" description="Helical" evidence="8">
    <location>
        <begin position="314"/>
        <end position="335"/>
    </location>
</feature>
<dbReference type="EMBL" id="JAGSHT010000010">
    <property type="protein sequence ID" value="MBZ2196413.1"/>
    <property type="molecule type" value="Genomic_DNA"/>
</dbReference>
<sequence>MSHPRLAHVRSRFNWERLGVLAVLVATAGFSASVALAVPMFGTADESAHFDYAYQVWHGTLPTFEGGLVIRPPFGSVPPVQWVSQHPPLFYLILAPVVGPLVDAEHMLRAGYAARAVNIAITVAFVAAVIWASRKLTPGRPRLAVTTGIVAASSAWVSGVGGAVYNDILAAFFCALLLGVTARSIRSGLTRQDTTLLAVLGSLGMLSRASAAIVLALCLAALVIGAALGPAPGRARRVGRSLLHATIAGCVVLASALWFYLHLLESTGTLTGGNIEWFRARLGRVERPVLELVADPDAWWQLTRFFGHGRYGTFPVELMTTACLLLPVAVGLVFLRRLRTTIPADAVVAGLATALVLAALAQQFGYASGGGQLSPRYLLPVATVPFVLVAHGLTAALRARWLPTAAWLVVVNLQFYDWLRGVITALPEPRVAPTLPGAAAAAAGLALAAIVVAVVAADRLRFPRHGPDRRNLRPAEPGG</sequence>
<feature type="transmembrane region" description="Helical" evidence="8">
    <location>
        <begin position="168"/>
        <end position="185"/>
    </location>
</feature>